<name>A0A7Z0GKI4_9MICC</name>
<dbReference type="AlphaFoldDB" id="A0A7Z0GKI4"/>
<dbReference type="CDD" id="cd01821">
    <property type="entry name" value="Rhamnogalacturan_acetylesterase_like"/>
    <property type="match status" value="1"/>
</dbReference>
<protein>
    <submittedName>
        <fullName evidence="4">Lysophospholipase L1-like esterase</fullName>
    </submittedName>
</protein>
<proteinExistence type="inferred from homology"/>
<keyword evidence="5" id="KW-1185">Reference proteome</keyword>
<dbReference type="Pfam" id="PF13472">
    <property type="entry name" value="Lipase_GDSL_2"/>
    <property type="match status" value="1"/>
</dbReference>
<accession>A0A7Z0GKI4</accession>
<evidence type="ECO:0000256" key="2">
    <source>
        <dbReference type="ARBA" id="ARBA00022801"/>
    </source>
</evidence>
<comment type="similarity">
    <text evidence="1">Belongs to the 'GDSL' lipolytic enzyme family.</text>
</comment>
<evidence type="ECO:0000256" key="1">
    <source>
        <dbReference type="ARBA" id="ARBA00008668"/>
    </source>
</evidence>
<dbReference type="InterPro" id="IPR013830">
    <property type="entry name" value="SGNH_hydro"/>
</dbReference>
<evidence type="ECO:0000259" key="3">
    <source>
        <dbReference type="Pfam" id="PF13472"/>
    </source>
</evidence>
<dbReference type="PANTHER" id="PTHR43695:SF1">
    <property type="entry name" value="RHAMNOGALACTURONAN ACETYLESTERASE"/>
    <property type="match status" value="1"/>
</dbReference>
<evidence type="ECO:0000313" key="4">
    <source>
        <dbReference type="EMBL" id="NYJ77711.1"/>
    </source>
</evidence>
<dbReference type="PANTHER" id="PTHR43695">
    <property type="entry name" value="PUTATIVE (AFU_ORTHOLOGUE AFUA_2G17250)-RELATED"/>
    <property type="match status" value="1"/>
</dbReference>
<dbReference type="InterPro" id="IPR036514">
    <property type="entry name" value="SGNH_hydro_sf"/>
</dbReference>
<comment type="caution">
    <text evidence="4">The sequence shown here is derived from an EMBL/GenBank/DDBJ whole genome shotgun (WGS) entry which is preliminary data.</text>
</comment>
<evidence type="ECO:0000313" key="5">
    <source>
        <dbReference type="Proteomes" id="UP000535437"/>
    </source>
</evidence>
<dbReference type="RefSeq" id="WP_179541158.1">
    <property type="nucleotide sequence ID" value="NZ_BAAALL010000002.1"/>
</dbReference>
<gene>
    <name evidence="4" type="ORF">HNR09_001122</name>
</gene>
<dbReference type="SUPFAM" id="SSF52266">
    <property type="entry name" value="SGNH hydrolase"/>
    <property type="match status" value="1"/>
</dbReference>
<dbReference type="InterPro" id="IPR037459">
    <property type="entry name" value="RhgT-like"/>
</dbReference>
<keyword evidence="2" id="KW-0378">Hydrolase</keyword>
<reference evidence="4 5" key="1">
    <citation type="submission" date="2020-07" db="EMBL/GenBank/DDBJ databases">
        <title>Sequencing the genomes of 1000 actinobacteria strains.</title>
        <authorList>
            <person name="Klenk H.-P."/>
        </authorList>
    </citation>
    <scope>NUCLEOTIDE SEQUENCE [LARGE SCALE GENOMIC DNA]</scope>
    <source>
        <strain evidence="4 5">DSM 15475</strain>
    </source>
</reference>
<dbReference type="GO" id="GO:0016787">
    <property type="term" value="F:hydrolase activity"/>
    <property type="evidence" value="ECO:0007669"/>
    <property type="project" value="UniProtKB-KW"/>
</dbReference>
<feature type="domain" description="SGNH hydrolase-type esterase" evidence="3">
    <location>
        <begin position="16"/>
        <end position="210"/>
    </location>
</feature>
<organism evidence="4 5">
    <name type="scientific">Nesterenkonia xinjiangensis</name>
    <dbReference type="NCBI Taxonomy" id="225327"/>
    <lineage>
        <taxon>Bacteria</taxon>
        <taxon>Bacillati</taxon>
        <taxon>Actinomycetota</taxon>
        <taxon>Actinomycetes</taxon>
        <taxon>Micrococcales</taxon>
        <taxon>Micrococcaceae</taxon>
        <taxon>Nesterenkonia</taxon>
    </lineage>
</organism>
<dbReference type="Gene3D" id="3.40.50.1110">
    <property type="entry name" value="SGNH hydrolase"/>
    <property type="match status" value="1"/>
</dbReference>
<dbReference type="EMBL" id="JACCFY010000001">
    <property type="protein sequence ID" value="NYJ77711.1"/>
    <property type="molecule type" value="Genomic_DNA"/>
</dbReference>
<sequence>MSPTDPPEGRGPVVFVVGDSTASVYEHAIRPRAGWGQALPLLMGRGARTFDYAWSGASSKSFHDAGKFDVVLDLMQPGDVLLISFGHNDSKTEDPDRGTNPDTTYREYLTRYVDGACEQGGTPVLVTPVERRRFDDAGRARDTHGAYPRAMRELAETLEVPLIDLTASSKALWQQLGPEGTLEHFMHLAPGSHPQHPDGAQDDTHLQAAGALAVARLVARGLMEQGIVGGSWFTRFEQEIDPLDELHWPSERPLEDARILSVGPGGLRRR</sequence>
<dbReference type="Proteomes" id="UP000535437">
    <property type="component" value="Unassembled WGS sequence"/>
</dbReference>